<protein>
    <recommendedName>
        <fullName evidence="3">F-box domain-containing protein</fullName>
    </recommendedName>
</protein>
<dbReference type="GeneID" id="28962075"/>
<accession>A0A0J9VX28</accession>
<dbReference type="EMBL" id="DS231716">
    <property type="protein sequence ID" value="KNB15534.1"/>
    <property type="molecule type" value="Genomic_DNA"/>
</dbReference>
<proteinExistence type="predicted"/>
<dbReference type="InterPro" id="IPR036047">
    <property type="entry name" value="F-box-like_dom_sf"/>
</dbReference>
<evidence type="ECO:0000313" key="1">
    <source>
        <dbReference type="EMBL" id="KNB15534.1"/>
    </source>
</evidence>
<organism evidence="1 2">
    <name type="scientific">Fusarium oxysporum f. sp. lycopersici (strain 4287 / CBS 123668 / FGSC 9935 / NRRL 34936)</name>
    <name type="common">Fusarium vascular wilt of tomato</name>
    <dbReference type="NCBI Taxonomy" id="426428"/>
    <lineage>
        <taxon>Eukaryota</taxon>
        <taxon>Fungi</taxon>
        <taxon>Dikarya</taxon>
        <taxon>Ascomycota</taxon>
        <taxon>Pezizomycotina</taxon>
        <taxon>Sordariomycetes</taxon>
        <taxon>Hypocreomycetidae</taxon>
        <taxon>Hypocreales</taxon>
        <taxon>Nectriaceae</taxon>
        <taxon>Fusarium</taxon>
        <taxon>Fusarium oxysporum species complex</taxon>
    </lineage>
</organism>
<evidence type="ECO:0000313" key="2">
    <source>
        <dbReference type="Proteomes" id="UP000009097"/>
    </source>
</evidence>
<sequence>MSPNVSINCWTPAQKLFFIELLYELHKNGEMKPEESNVLRTYSAFFIGRLKEKFPLCKWDRGRIKRHYKQVIDDYRWYYKARRMRKARAVSIFREGIETEEVHFGGPELMNFGQSHGQAAQQSLRNGLAVDGNLTLEAYHQLFSRHLSISDKETCTPEFPSGSPPAQVNPIASDFCGLARMPKELLFMIRSYLSHPEIKICTTVSKQLREIFSPQLFTSVKFLGTLEGLFEELKLFKETLKQRTNTFEQTRHVTFQFIGLHNSQASECNHDLPRLTANLIGCCLSQVNGLRDVTFDIDLKGQSPQFNQKFRPDDKWVKPRSVIFHRASGEEFKTILCSFEPTTLEAVQLPMNVKKTHYNALKSRHHSLKALHIDTSFNSNIYKQSPLRYMDPKCLEPILRDFPEVESLVLSESGCCKPGTCFEMSHWNNLNEKVEALVETLKVTKHLRRFAFGLWSSRVPAHTIRQNWQIDLQSNKQFILDFDYPGPKPTRFEVDSWYINLLQSILAKVPQLLELCIVDRQCFYRGTRSKDDIQVRALCFECLREREKFPNLLESAFPKFVLHHGNTRLTLTVANIEQQAGCSSL</sequence>
<dbReference type="Proteomes" id="UP000009097">
    <property type="component" value="Unassembled WGS sequence"/>
</dbReference>
<evidence type="ECO:0008006" key="3">
    <source>
        <dbReference type="Google" id="ProtNLM"/>
    </source>
</evidence>
<dbReference type="KEGG" id="fox:FOXG_21369"/>
<reference evidence="1" key="2">
    <citation type="journal article" date="2010" name="Nature">
        <title>Comparative genomics reveals mobile pathogenicity chromosomes in Fusarium.</title>
        <authorList>
            <person name="Ma L.J."/>
            <person name="van der Does H.C."/>
            <person name="Borkovich K.A."/>
            <person name="Coleman J.J."/>
            <person name="Daboussi M.J."/>
            <person name="Di Pietro A."/>
            <person name="Dufresne M."/>
            <person name="Freitag M."/>
            <person name="Grabherr M."/>
            <person name="Henrissat B."/>
            <person name="Houterman P.M."/>
            <person name="Kang S."/>
            <person name="Shim W.B."/>
            <person name="Woloshuk C."/>
            <person name="Xie X."/>
            <person name="Xu J.R."/>
            <person name="Antoniw J."/>
            <person name="Baker S.E."/>
            <person name="Bluhm B.H."/>
            <person name="Breakspear A."/>
            <person name="Brown D.W."/>
            <person name="Butchko R.A."/>
            <person name="Chapman S."/>
            <person name="Coulson R."/>
            <person name="Coutinho P.M."/>
            <person name="Danchin E.G."/>
            <person name="Diener A."/>
            <person name="Gale L.R."/>
            <person name="Gardiner D.M."/>
            <person name="Goff S."/>
            <person name="Hammond-Kosack K.E."/>
            <person name="Hilburn K."/>
            <person name="Hua-Van A."/>
            <person name="Jonkers W."/>
            <person name="Kazan K."/>
            <person name="Kodira C.D."/>
            <person name="Koehrsen M."/>
            <person name="Kumar L."/>
            <person name="Lee Y.H."/>
            <person name="Li L."/>
            <person name="Manners J.M."/>
            <person name="Miranda-Saavedra D."/>
            <person name="Mukherjee M."/>
            <person name="Park G."/>
            <person name="Park J."/>
            <person name="Park S.Y."/>
            <person name="Proctor R.H."/>
            <person name="Regev A."/>
            <person name="Ruiz-Roldan M.C."/>
            <person name="Sain D."/>
            <person name="Sakthikumar S."/>
            <person name="Sykes S."/>
            <person name="Schwartz D.C."/>
            <person name="Turgeon B.G."/>
            <person name="Wapinski I."/>
            <person name="Yoder O."/>
            <person name="Young S."/>
            <person name="Zeng Q."/>
            <person name="Zhou S."/>
            <person name="Galagan J."/>
            <person name="Cuomo C.A."/>
            <person name="Kistler H.C."/>
            <person name="Rep M."/>
        </authorList>
    </citation>
    <scope>NUCLEOTIDE SEQUENCE [LARGE SCALE GENOMIC DNA]</scope>
    <source>
        <strain evidence="1">4287</strain>
    </source>
</reference>
<reference evidence="1" key="1">
    <citation type="submission" date="2007-04" db="EMBL/GenBank/DDBJ databases">
        <authorList>
            <consortium name="The Broad Institute Genome Sequencing Platform"/>
            <person name="Birren B."/>
            <person name="Lander E."/>
            <person name="Galagan J."/>
            <person name="Nusbaum C."/>
            <person name="Devon K."/>
            <person name="Ma L.-J."/>
            <person name="Jaffe D."/>
            <person name="Butler J."/>
            <person name="Alvarez P."/>
            <person name="Gnerre S."/>
            <person name="Grabherr M."/>
            <person name="Kleber M."/>
            <person name="Mauceli E."/>
            <person name="Brockman W."/>
            <person name="MacCallum I.A."/>
            <person name="Young S."/>
            <person name="LaButti K."/>
            <person name="DeCaprio D."/>
            <person name="Crawford M."/>
            <person name="Koehrsen M."/>
            <person name="Engels R."/>
            <person name="Montgomery P."/>
            <person name="Pearson M."/>
            <person name="Howarth C."/>
            <person name="Larson L."/>
            <person name="White J."/>
            <person name="O'Leary S."/>
            <person name="Kodira C."/>
            <person name="Zeng Q."/>
            <person name="Yandava C."/>
            <person name="Alvarado L."/>
            <person name="Kistler C."/>
            <person name="Shim W.-B."/>
            <person name="Kang S."/>
            <person name="Woloshuk C."/>
        </authorList>
    </citation>
    <scope>NUCLEOTIDE SEQUENCE</scope>
    <source>
        <strain evidence="1">4287</strain>
    </source>
</reference>
<name>A0A0J9VX28_FUSO4</name>
<gene>
    <name evidence="1" type="ORF">FOXG_21369</name>
</gene>
<dbReference type="VEuPathDB" id="FungiDB:FOXG_21369"/>
<dbReference type="RefSeq" id="XP_018253579.1">
    <property type="nucleotide sequence ID" value="XM_018401703.1"/>
</dbReference>
<dbReference type="SUPFAM" id="SSF81383">
    <property type="entry name" value="F-box domain"/>
    <property type="match status" value="1"/>
</dbReference>
<dbReference type="AlphaFoldDB" id="A0A0J9VX28"/>